<dbReference type="Pfam" id="PF11810">
    <property type="entry name" value="DUF3332"/>
    <property type="match status" value="1"/>
</dbReference>
<dbReference type="OrthoDB" id="9814441at2"/>
<gene>
    <name evidence="2" type="ORF">LNTAR_03904</name>
</gene>
<feature type="transmembrane region" description="Helical" evidence="1">
    <location>
        <begin position="44"/>
        <end position="66"/>
    </location>
</feature>
<dbReference type="RefSeq" id="WP_007281371.1">
    <property type="nucleotide sequence ID" value="NZ_ABCK01000049.1"/>
</dbReference>
<evidence type="ECO:0000313" key="2">
    <source>
        <dbReference type="EMBL" id="EDM24799.1"/>
    </source>
</evidence>
<dbReference type="PROSITE" id="PS51257">
    <property type="entry name" value="PROKAR_LIPOPROTEIN"/>
    <property type="match status" value="1"/>
</dbReference>
<protein>
    <recommendedName>
        <fullName evidence="4">Lipoprotein</fullName>
    </recommendedName>
</protein>
<reference evidence="2 3" key="1">
    <citation type="journal article" date="2010" name="J. Bacteriol.">
        <title>Genome sequence of Lentisphaera araneosa HTCC2155T, the type species of the order Lentisphaerales in the phylum Lentisphaerae.</title>
        <authorList>
            <person name="Thrash J.C."/>
            <person name="Cho J.C."/>
            <person name="Vergin K.L."/>
            <person name="Morris R.M."/>
            <person name="Giovannoni S.J."/>
        </authorList>
    </citation>
    <scope>NUCLEOTIDE SEQUENCE [LARGE SCALE GENOMIC DNA]</scope>
    <source>
        <strain evidence="2 3">HTCC2155</strain>
    </source>
</reference>
<evidence type="ECO:0000313" key="3">
    <source>
        <dbReference type="Proteomes" id="UP000004947"/>
    </source>
</evidence>
<accession>A6DU88</accession>
<dbReference type="Proteomes" id="UP000004947">
    <property type="component" value="Unassembled WGS sequence"/>
</dbReference>
<dbReference type="InterPro" id="IPR021768">
    <property type="entry name" value="DUF3332"/>
</dbReference>
<keyword evidence="1" id="KW-0812">Transmembrane</keyword>
<dbReference type="STRING" id="313628.LNTAR_03904"/>
<name>A6DU88_9BACT</name>
<sequence>MIKKLTYSLLTALTFCGCMGHNGLTGKVTKFNLEVTEDRWGREGWFLGLWITLVYPISLILDLLIFNSIEFWTGENPINGKSPLVDVPKSQVEKMGFTNIDKAQIERVSSTEAKLHLDFENGDEITFDVHRTDLTYVVSYRGVEFYTGTIKE</sequence>
<evidence type="ECO:0008006" key="4">
    <source>
        <dbReference type="Google" id="ProtNLM"/>
    </source>
</evidence>
<evidence type="ECO:0000256" key="1">
    <source>
        <dbReference type="SAM" id="Phobius"/>
    </source>
</evidence>
<comment type="caution">
    <text evidence="2">The sequence shown here is derived from an EMBL/GenBank/DDBJ whole genome shotgun (WGS) entry which is preliminary data.</text>
</comment>
<dbReference type="EMBL" id="ABCK01000049">
    <property type="protein sequence ID" value="EDM24799.1"/>
    <property type="molecule type" value="Genomic_DNA"/>
</dbReference>
<organism evidence="2 3">
    <name type="scientific">Lentisphaera araneosa HTCC2155</name>
    <dbReference type="NCBI Taxonomy" id="313628"/>
    <lineage>
        <taxon>Bacteria</taxon>
        <taxon>Pseudomonadati</taxon>
        <taxon>Lentisphaerota</taxon>
        <taxon>Lentisphaeria</taxon>
        <taxon>Lentisphaerales</taxon>
        <taxon>Lentisphaeraceae</taxon>
        <taxon>Lentisphaera</taxon>
    </lineage>
</organism>
<dbReference type="AlphaFoldDB" id="A6DU88"/>
<keyword evidence="1" id="KW-0472">Membrane</keyword>
<proteinExistence type="predicted"/>
<keyword evidence="1" id="KW-1133">Transmembrane helix</keyword>
<keyword evidence="3" id="KW-1185">Reference proteome</keyword>